<comment type="caution">
    <text evidence="2">The sequence shown here is derived from an EMBL/GenBank/DDBJ whole genome shotgun (WGS) entry which is preliminary data.</text>
</comment>
<dbReference type="Proteomes" id="UP001231518">
    <property type="component" value="Chromosome 20"/>
</dbReference>
<evidence type="ECO:0000256" key="1">
    <source>
        <dbReference type="SAM" id="MobiDB-lite"/>
    </source>
</evidence>
<feature type="compositionally biased region" description="Polar residues" evidence="1">
    <location>
        <begin position="341"/>
        <end position="352"/>
    </location>
</feature>
<sequence length="364" mass="40703">MPKRKLEVEYINWKIKKLKKKLKKRSRRDASPASSSSRTVSEEDENQDQVGVLLDSPLDTQPEGAELPNIDPVNPQSDTTDDIPQQTLEVDPSMKVDDGDPKAPSSEDLDPEMLEILGTDPSVVVNYGTDIHNELATRLQHIATQGLGRETLKELTERYLIPANSALIGAPILNAEIKAAVTETILKRDKGIEGRQNQLATAISGLARVLSKELEDKNKNKDRLKQLMDVCRILCNIQHAESATRRNFAIFSIKKDLKDHLTDTKIDKYLFGENLAETIRSARAVTKSGTEMKTKTQQKPKTFPQSNNLNWRSPAPARKQQGAQRVREAAPQSAPGPSARYNRNTMQGSSSKPSRHPSKFNRRR</sequence>
<dbReference type="PANTHER" id="PTHR34239">
    <property type="entry name" value="APPLE DOMAIN-CONTAINING PROTEIN"/>
    <property type="match status" value="1"/>
</dbReference>
<gene>
    <name evidence="2" type="ORF">PYW07_007699</name>
</gene>
<accession>A0AAD7YRD9</accession>
<protein>
    <submittedName>
        <fullName evidence="2">Uncharacterized protein</fullName>
    </submittedName>
</protein>
<evidence type="ECO:0000313" key="3">
    <source>
        <dbReference type="Proteomes" id="UP001231518"/>
    </source>
</evidence>
<dbReference type="AlphaFoldDB" id="A0AAD7YRD9"/>
<feature type="compositionally biased region" description="Basic and acidic residues" evidence="1">
    <location>
        <begin position="92"/>
        <end position="101"/>
    </location>
</feature>
<keyword evidence="3" id="KW-1185">Reference proteome</keyword>
<dbReference type="EMBL" id="JARGEI010000011">
    <property type="protein sequence ID" value="KAJ8723719.1"/>
    <property type="molecule type" value="Genomic_DNA"/>
</dbReference>
<evidence type="ECO:0000313" key="2">
    <source>
        <dbReference type="EMBL" id="KAJ8723719.1"/>
    </source>
</evidence>
<name>A0AAD7YRD9_MYTSE</name>
<feature type="compositionally biased region" description="Low complexity" evidence="1">
    <location>
        <begin position="295"/>
        <end position="305"/>
    </location>
</feature>
<organism evidence="2 3">
    <name type="scientific">Mythimna separata</name>
    <name type="common">Oriental armyworm</name>
    <name type="synonym">Pseudaletia separata</name>
    <dbReference type="NCBI Taxonomy" id="271217"/>
    <lineage>
        <taxon>Eukaryota</taxon>
        <taxon>Metazoa</taxon>
        <taxon>Ecdysozoa</taxon>
        <taxon>Arthropoda</taxon>
        <taxon>Hexapoda</taxon>
        <taxon>Insecta</taxon>
        <taxon>Pterygota</taxon>
        <taxon>Neoptera</taxon>
        <taxon>Endopterygota</taxon>
        <taxon>Lepidoptera</taxon>
        <taxon>Glossata</taxon>
        <taxon>Ditrysia</taxon>
        <taxon>Noctuoidea</taxon>
        <taxon>Noctuidae</taxon>
        <taxon>Noctuinae</taxon>
        <taxon>Hadenini</taxon>
        <taxon>Mythimna</taxon>
    </lineage>
</organism>
<dbReference type="PANTHER" id="PTHR34239:SF2">
    <property type="entry name" value="TRANSPOSABLE ELEMENT P TRANSPOSASE_THAP9 CONSERVED DOMAIN-CONTAINING PROTEIN"/>
    <property type="match status" value="1"/>
</dbReference>
<feature type="region of interest" description="Disordered" evidence="1">
    <location>
        <begin position="286"/>
        <end position="364"/>
    </location>
</feature>
<feature type="region of interest" description="Disordered" evidence="1">
    <location>
        <begin position="18"/>
        <end position="109"/>
    </location>
</feature>
<feature type="compositionally biased region" description="Basic residues" evidence="1">
    <location>
        <begin position="353"/>
        <end position="364"/>
    </location>
</feature>
<reference evidence="2" key="1">
    <citation type="submission" date="2023-03" db="EMBL/GenBank/DDBJ databases">
        <title>Chromosome-level genomes of two armyworms, Mythimna separata and Mythimna loreyi, provide insights into the biosynthesis and reception of sex pheromones.</title>
        <authorList>
            <person name="Zhao H."/>
        </authorList>
    </citation>
    <scope>NUCLEOTIDE SEQUENCE</scope>
    <source>
        <strain evidence="2">BeijingLab</strain>
        <tissue evidence="2">Pupa</tissue>
    </source>
</reference>
<proteinExistence type="predicted"/>
<feature type="compositionally biased region" description="Polar residues" evidence="1">
    <location>
        <begin position="74"/>
        <end position="88"/>
    </location>
</feature>
<feature type="compositionally biased region" description="Basic residues" evidence="1">
    <location>
        <begin position="18"/>
        <end position="27"/>
    </location>
</feature>